<proteinExistence type="predicted"/>
<organism evidence="2 3">
    <name type="scientific">Paenisporosarcina quisquiliarum</name>
    <dbReference type="NCBI Taxonomy" id="365346"/>
    <lineage>
        <taxon>Bacteria</taxon>
        <taxon>Bacillati</taxon>
        <taxon>Bacillota</taxon>
        <taxon>Bacilli</taxon>
        <taxon>Bacillales</taxon>
        <taxon>Caryophanaceae</taxon>
        <taxon>Paenisporosarcina</taxon>
    </lineage>
</organism>
<gene>
    <name evidence="2" type="ORF">M9R32_04000</name>
</gene>
<sequence>MRKYLTIIFLLILFFSSGFIFGTGGIDTKPSVMNIDTLKKKSLELGYTSIIEVQTVLEQVEVFIAASQENIEATFDRFGEEQVKIMVNGLVNYKNANNNQSEVFTTNNQSALLDEPPFRDTEQTNESSSNKEVLNNPSDTLTDQQINSPEVNYSPDIAKKALE</sequence>
<dbReference type="EMBL" id="JAMKBJ010000002">
    <property type="protein sequence ID" value="MCZ8536361.1"/>
    <property type="molecule type" value="Genomic_DNA"/>
</dbReference>
<protein>
    <submittedName>
        <fullName evidence="2">Uncharacterized protein</fullName>
    </submittedName>
</protein>
<evidence type="ECO:0000256" key="1">
    <source>
        <dbReference type="SAM" id="MobiDB-lite"/>
    </source>
</evidence>
<keyword evidence="3" id="KW-1185">Reference proteome</keyword>
<accession>A0A9X3LG60</accession>
<dbReference type="RefSeq" id="WP_269925459.1">
    <property type="nucleotide sequence ID" value="NZ_JAMKBJ010000002.1"/>
</dbReference>
<feature type="region of interest" description="Disordered" evidence="1">
    <location>
        <begin position="112"/>
        <end position="163"/>
    </location>
</feature>
<evidence type="ECO:0000313" key="2">
    <source>
        <dbReference type="EMBL" id="MCZ8536361.1"/>
    </source>
</evidence>
<feature type="compositionally biased region" description="Polar residues" evidence="1">
    <location>
        <begin position="124"/>
        <end position="151"/>
    </location>
</feature>
<dbReference type="AlphaFoldDB" id="A0A9X3LG60"/>
<reference evidence="2" key="1">
    <citation type="submission" date="2022-05" db="EMBL/GenBank/DDBJ databases">
        <authorList>
            <person name="Colautti A."/>
            <person name="Iacumin L."/>
        </authorList>
    </citation>
    <scope>NUCLEOTIDE SEQUENCE</scope>
    <source>
        <strain evidence="2">SK 55</strain>
    </source>
</reference>
<evidence type="ECO:0000313" key="3">
    <source>
        <dbReference type="Proteomes" id="UP001152173"/>
    </source>
</evidence>
<name>A0A9X3LG60_9BACL</name>
<dbReference type="Proteomes" id="UP001152173">
    <property type="component" value="Unassembled WGS sequence"/>
</dbReference>
<comment type="caution">
    <text evidence="2">The sequence shown here is derived from an EMBL/GenBank/DDBJ whole genome shotgun (WGS) entry which is preliminary data.</text>
</comment>